<organism evidence="1 2">
    <name type="scientific">Prevotella bivia</name>
    <dbReference type="NCBI Taxonomy" id="28125"/>
    <lineage>
        <taxon>Bacteria</taxon>
        <taxon>Pseudomonadati</taxon>
        <taxon>Bacteroidota</taxon>
        <taxon>Bacteroidia</taxon>
        <taxon>Bacteroidales</taxon>
        <taxon>Prevotellaceae</taxon>
        <taxon>Prevotella</taxon>
    </lineage>
</organism>
<accession>A0A137SQA5</accession>
<sequence>MTFCTVKHHLLQGKTLCADLVSTIFTFPTPKALYYKVSFLP</sequence>
<gene>
    <name evidence="1" type="ORF">HMPREF3202_02350</name>
</gene>
<protein>
    <submittedName>
        <fullName evidence="1">Uncharacterized protein</fullName>
    </submittedName>
</protein>
<dbReference type="EMBL" id="LTAG01000133">
    <property type="protein sequence ID" value="KXO14626.1"/>
    <property type="molecule type" value="Genomic_DNA"/>
</dbReference>
<dbReference type="AlphaFoldDB" id="A0A137SQA5"/>
<dbReference type="STRING" id="28125.HMPREF3202_02350"/>
<dbReference type="PATRIC" id="fig|28125.4.peg.2347"/>
<reference evidence="1 2" key="1">
    <citation type="submission" date="2016-02" db="EMBL/GenBank/DDBJ databases">
        <authorList>
            <person name="Wen L."/>
            <person name="He K."/>
            <person name="Yang H."/>
        </authorList>
    </citation>
    <scope>NUCLEOTIDE SEQUENCE [LARGE SCALE GENOMIC DNA]</scope>
    <source>
        <strain evidence="1 2">GED7880</strain>
    </source>
</reference>
<dbReference type="Proteomes" id="UP000070093">
    <property type="component" value="Unassembled WGS sequence"/>
</dbReference>
<name>A0A137SQA5_9BACT</name>
<evidence type="ECO:0000313" key="2">
    <source>
        <dbReference type="Proteomes" id="UP000070093"/>
    </source>
</evidence>
<evidence type="ECO:0000313" key="1">
    <source>
        <dbReference type="EMBL" id="KXO14626.1"/>
    </source>
</evidence>
<comment type="caution">
    <text evidence="1">The sequence shown here is derived from an EMBL/GenBank/DDBJ whole genome shotgun (WGS) entry which is preliminary data.</text>
</comment>
<proteinExistence type="predicted"/>